<dbReference type="InterPro" id="IPR041657">
    <property type="entry name" value="HTH_17"/>
</dbReference>
<feature type="region of interest" description="Disordered" evidence="1">
    <location>
        <begin position="1"/>
        <end position="26"/>
    </location>
</feature>
<feature type="domain" description="Helix-turn-helix" evidence="2">
    <location>
        <begin position="34"/>
        <end position="85"/>
    </location>
</feature>
<sequence>MTTRPGPKPEQPPVPATQTPPRALTAPARIQRPYLRSGEAADLIGVSIRTLEKYRCIGDGPPFLKIGTRVLYARQDVENWLQRHRCNSTSDENFVAALRNRASWRNRS</sequence>
<evidence type="ECO:0000313" key="4">
    <source>
        <dbReference type="Proteomes" id="UP000635278"/>
    </source>
</evidence>
<evidence type="ECO:0000313" key="3">
    <source>
        <dbReference type="EMBL" id="NHN86226.1"/>
    </source>
</evidence>
<dbReference type="SUPFAM" id="SSF46955">
    <property type="entry name" value="Putative DNA-binding domain"/>
    <property type="match status" value="1"/>
</dbReference>
<evidence type="ECO:0000256" key="1">
    <source>
        <dbReference type="SAM" id="MobiDB-lite"/>
    </source>
</evidence>
<dbReference type="RefSeq" id="WP_173584606.1">
    <property type="nucleotide sequence ID" value="NZ_WOTB01000029.1"/>
</dbReference>
<comment type="caution">
    <text evidence="3">The sequence shown here is derived from an EMBL/GenBank/DDBJ whole genome shotgun (WGS) entry which is preliminary data.</text>
</comment>
<gene>
    <name evidence="3" type="ORF">GOB93_16495</name>
</gene>
<accession>A0ABX0JUM9</accession>
<organism evidence="3 4">
    <name type="scientific">Acetobacter musti</name>
    <dbReference type="NCBI Taxonomy" id="864732"/>
    <lineage>
        <taxon>Bacteria</taxon>
        <taxon>Pseudomonadati</taxon>
        <taxon>Pseudomonadota</taxon>
        <taxon>Alphaproteobacteria</taxon>
        <taxon>Acetobacterales</taxon>
        <taxon>Acetobacteraceae</taxon>
        <taxon>Acetobacter</taxon>
    </lineage>
</organism>
<dbReference type="EMBL" id="WOTB01000029">
    <property type="protein sequence ID" value="NHN86226.1"/>
    <property type="molecule type" value="Genomic_DNA"/>
</dbReference>
<proteinExistence type="predicted"/>
<protein>
    <submittedName>
        <fullName evidence="3">Helix-turn-helix domain-containing protein</fullName>
    </submittedName>
</protein>
<reference evidence="3 4" key="1">
    <citation type="journal article" date="2020" name="Int. J. Syst. Evol. Microbiol.">
        <title>Novel acetic acid bacteria from cider fermentations: Acetobacter conturbans sp. nov. and Acetobacter fallax sp. nov.</title>
        <authorList>
            <person name="Sombolestani A.S."/>
            <person name="Cleenwerck I."/>
            <person name="Cnockaert M."/>
            <person name="Borremans W."/>
            <person name="Wieme A.D."/>
            <person name="De Vuyst L."/>
            <person name="Vandamme P."/>
        </authorList>
    </citation>
    <scope>NUCLEOTIDE SEQUENCE [LARGE SCALE GENOMIC DNA]</scope>
    <source>
        <strain evidence="3 4">LMG 30640</strain>
    </source>
</reference>
<dbReference type="InterPro" id="IPR009061">
    <property type="entry name" value="DNA-bd_dom_put_sf"/>
</dbReference>
<name>A0ABX0JUM9_9PROT</name>
<dbReference type="Pfam" id="PF12728">
    <property type="entry name" value="HTH_17"/>
    <property type="match status" value="1"/>
</dbReference>
<keyword evidence="4" id="KW-1185">Reference proteome</keyword>
<feature type="compositionally biased region" description="Pro residues" evidence="1">
    <location>
        <begin position="1"/>
        <end position="15"/>
    </location>
</feature>
<dbReference type="Proteomes" id="UP000635278">
    <property type="component" value="Unassembled WGS sequence"/>
</dbReference>
<evidence type="ECO:0000259" key="2">
    <source>
        <dbReference type="Pfam" id="PF12728"/>
    </source>
</evidence>